<evidence type="ECO:0000313" key="2">
    <source>
        <dbReference type="EMBL" id="CAB4753559.1"/>
    </source>
</evidence>
<feature type="compositionally biased region" description="Basic and acidic residues" evidence="1">
    <location>
        <begin position="40"/>
        <end position="49"/>
    </location>
</feature>
<reference evidence="2" key="1">
    <citation type="submission" date="2020-05" db="EMBL/GenBank/DDBJ databases">
        <authorList>
            <person name="Chiriac C."/>
            <person name="Salcher M."/>
            <person name="Ghai R."/>
            <person name="Kavagutti S V."/>
        </authorList>
    </citation>
    <scope>NUCLEOTIDE SEQUENCE</scope>
</reference>
<evidence type="ECO:0000256" key="1">
    <source>
        <dbReference type="SAM" id="MobiDB-lite"/>
    </source>
</evidence>
<gene>
    <name evidence="2" type="ORF">UFOPK2806_01167</name>
    <name evidence="3" type="ORF">UFOPK4306_02602</name>
</gene>
<sequence>MTPVGTIHVHAPVVVNLETVSPVVSSKVTSGAQGDSEVDPSVRPEKPMTRDGVTVIGVP</sequence>
<feature type="region of interest" description="Disordered" evidence="1">
    <location>
        <begin position="27"/>
        <end position="59"/>
    </location>
</feature>
<proteinExistence type="predicted"/>
<dbReference type="AlphaFoldDB" id="A0A6J6U5E1"/>
<name>A0A6J6U5E1_9ZZZZ</name>
<protein>
    <submittedName>
        <fullName evidence="2">Unannotated protein</fullName>
    </submittedName>
</protein>
<evidence type="ECO:0000313" key="3">
    <source>
        <dbReference type="EMBL" id="CAB5068931.1"/>
    </source>
</evidence>
<dbReference type="EMBL" id="CAEZYY010000012">
    <property type="protein sequence ID" value="CAB4753559.1"/>
    <property type="molecule type" value="Genomic_DNA"/>
</dbReference>
<organism evidence="2">
    <name type="scientific">freshwater metagenome</name>
    <dbReference type="NCBI Taxonomy" id="449393"/>
    <lineage>
        <taxon>unclassified sequences</taxon>
        <taxon>metagenomes</taxon>
        <taxon>ecological metagenomes</taxon>
    </lineage>
</organism>
<dbReference type="EMBL" id="CAFBQP010000177">
    <property type="protein sequence ID" value="CAB5068931.1"/>
    <property type="molecule type" value="Genomic_DNA"/>
</dbReference>
<accession>A0A6J6U5E1</accession>